<dbReference type="SUPFAM" id="SSF52096">
    <property type="entry name" value="ClpP/crotonase"/>
    <property type="match status" value="1"/>
</dbReference>
<evidence type="ECO:0000313" key="4">
    <source>
        <dbReference type="Proteomes" id="UP001403385"/>
    </source>
</evidence>
<dbReference type="Gene3D" id="3.30.750.170">
    <property type="match status" value="1"/>
</dbReference>
<dbReference type="SUPFAM" id="SSF50156">
    <property type="entry name" value="PDZ domain-like"/>
    <property type="match status" value="1"/>
</dbReference>
<dbReference type="PANTHER" id="PTHR32060">
    <property type="entry name" value="TAIL-SPECIFIC PROTEASE"/>
    <property type="match status" value="1"/>
</dbReference>
<accession>A0AAW9SFT2</accession>
<dbReference type="Pfam" id="PF03572">
    <property type="entry name" value="Peptidase_S41"/>
    <property type="match status" value="1"/>
</dbReference>
<reference evidence="3 4" key="1">
    <citation type="submission" date="2024-04" db="EMBL/GenBank/DDBJ databases">
        <title>Novel genus in family Flammeovirgaceae.</title>
        <authorList>
            <person name="Nguyen T.H."/>
            <person name="Vuong T.Q."/>
            <person name="Le H."/>
            <person name="Kim S.-G."/>
        </authorList>
    </citation>
    <scope>NUCLEOTIDE SEQUENCE [LARGE SCALE GENOMIC DNA]</scope>
    <source>
        <strain evidence="3 4">JCM 23209</strain>
    </source>
</reference>
<dbReference type="GO" id="GO:0008236">
    <property type="term" value="F:serine-type peptidase activity"/>
    <property type="evidence" value="ECO:0007669"/>
    <property type="project" value="InterPro"/>
</dbReference>
<gene>
    <name evidence="3" type="ORF">AAG747_16755</name>
</gene>
<evidence type="ECO:0000259" key="2">
    <source>
        <dbReference type="SMART" id="SM00245"/>
    </source>
</evidence>
<feature type="chain" id="PRO_5043465941" evidence="1">
    <location>
        <begin position="26"/>
        <end position="464"/>
    </location>
</feature>
<feature type="signal peptide" evidence="1">
    <location>
        <begin position="1"/>
        <end position="25"/>
    </location>
</feature>
<keyword evidence="4" id="KW-1185">Reference proteome</keyword>
<dbReference type="PANTHER" id="PTHR32060:SF30">
    <property type="entry name" value="CARBOXY-TERMINAL PROCESSING PROTEASE CTPA"/>
    <property type="match status" value="1"/>
</dbReference>
<dbReference type="InterPro" id="IPR041613">
    <property type="entry name" value="Pept_S41_N"/>
</dbReference>
<dbReference type="AlphaFoldDB" id="A0AAW9SFT2"/>
<comment type="caution">
    <text evidence="3">The sequence shown here is derived from an EMBL/GenBank/DDBJ whole genome shotgun (WGS) entry which is preliminary data.</text>
</comment>
<dbReference type="InterPro" id="IPR036034">
    <property type="entry name" value="PDZ_sf"/>
</dbReference>
<dbReference type="Gene3D" id="2.30.42.10">
    <property type="match status" value="1"/>
</dbReference>
<dbReference type="EMBL" id="JBDKWZ010000009">
    <property type="protein sequence ID" value="MEN7549576.1"/>
    <property type="molecule type" value="Genomic_DNA"/>
</dbReference>
<dbReference type="Gene3D" id="3.90.226.10">
    <property type="entry name" value="2-enoyl-CoA Hydratase, Chain A, domain 1"/>
    <property type="match status" value="1"/>
</dbReference>
<dbReference type="InterPro" id="IPR029045">
    <property type="entry name" value="ClpP/crotonase-like_dom_sf"/>
</dbReference>
<evidence type="ECO:0000313" key="3">
    <source>
        <dbReference type="EMBL" id="MEN7549576.1"/>
    </source>
</evidence>
<name>A0AAW9SFT2_9BACT</name>
<protein>
    <submittedName>
        <fullName evidence="3">S41 family peptidase</fullName>
    </submittedName>
</protein>
<dbReference type="GO" id="GO:0030288">
    <property type="term" value="C:outer membrane-bounded periplasmic space"/>
    <property type="evidence" value="ECO:0007669"/>
    <property type="project" value="TreeGrafter"/>
</dbReference>
<dbReference type="GO" id="GO:0006508">
    <property type="term" value="P:proteolysis"/>
    <property type="evidence" value="ECO:0007669"/>
    <property type="project" value="InterPro"/>
</dbReference>
<dbReference type="Pfam" id="PF18294">
    <property type="entry name" value="Pept_S41_N"/>
    <property type="match status" value="1"/>
</dbReference>
<dbReference type="PROSITE" id="PS51257">
    <property type="entry name" value="PROKAR_LIPOPROTEIN"/>
    <property type="match status" value="1"/>
</dbReference>
<dbReference type="InterPro" id="IPR005151">
    <property type="entry name" value="Tail-specific_protease"/>
</dbReference>
<organism evidence="3 4">
    <name type="scientific">Rapidithrix thailandica</name>
    <dbReference type="NCBI Taxonomy" id="413964"/>
    <lineage>
        <taxon>Bacteria</taxon>
        <taxon>Pseudomonadati</taxon>
        <taxon>Bacteroidota</taxon>
        <taxon>Cytophagia</taxon>
        <taxon>Cytophagales</taxon>
        <taxon>Flammeovirgaceae</taxon>
        <taxon>Rapidithrix</taxon>
    </lineage>
</organism>
<proteinExistence type="predicted"/>
<dbReference type="Proteomes" id="UP001403385">
    <property type="component" value="Unassembled WGS sequence"/>
</dbReference>
<dbReference type="GO" id="GO:0007165">
    <property type="term" value="P:signal transduction"/>
    <property type="evidence" value="ECO:0007669"/>
    <property type="project" value="TreeGrafter"/>
</dbReference>
<dbReference type="SMART" id="SM00245">
    <property type="entry name" value="TSPc"/>
    <property type="match status" value="1"/>
</dbReference>
<dbReference type="CDD" id="cd07561">
    <property type="entry name" value="Peptidase_S41_CPP_like"/>
    <property type="match status" value="1"/>
</dbReference>
<dbReference type="RefSeq" id="WP_346822355.1">
    <property type="nucleotide sequence ID" value="NZ_JBDKWZ010000009.1"/>
</dbReference>
<dbReference type="GO" id="GO:0004175">
    <property type="term" value="F:endopeptidase activity"/>
    <property type="evidence" value="ECO:0007669"/>
    <property type="project" value="TreeGrafter"/>
</dbReference>
<evidence type="ECO:0000256" key="1">
    <source>
        <dbReference type="SAM" id="SignalP"/>
    </source>
</evidence>
<keyword evidence="1" id="KW-0732">Signal</keyword>
<feature type="domain" description="Tail specific protease" evidence="2">
    <location>
        <begin position="185"/>
        <end position="406"/>
    </location>
</feature>
<sequence>MKFRLNHQLVWACLLLAGLSFSCKDDDVDPEKGVNEWIFENMNLYYYWNDKIPERPNMNLQPEQFFNSLLNTYDQATNPEGDRFSFIVDDAEALLASINGESKSTGMEVRWYLDQDGVSVFGQVLYTESGAPAENAGLQRGDFVIKIDGQSLNKNNVFDLFGQDAFSLTKAQGEFDENGDLIGLQNEETVNLTSVVWQTNPVYTHKIFTEGGRKIGYFLYNQFIPGPHGSKDKQYDQAMDQVFAEFKSRGVEELVVDLRYNPGGAQTSANNLASLIAKGVDGNSILMRQEYNDNLEQALKDEYGEDFFIDKFQVKEENIGDQLNRVYFLVSGNSASASELVINCLKPYMTVILVGETTYGKNVGSITIKDESQKIKWGMQPIIVKTYNSAGDSDYTAGFAPNPGMEVTEGPQLHPFGSLEDPLLAKAVYSIVNSPARVQEPKNAPKQWGTTIERKRVSLRELSL</sequence>